<dbReference type="Pfam" id="PF00106">
    <property type="entry name" value="adh_short"/>
    <property type="match status" value="1"/>
</dbReference>
<keyword evidence="2" id="KW-0560">Oxidoreductase</keyword>
<evidence type="ECO:0000256" key="3">
    <source>
        <dbReference type="RuleBase" id="RU000363"/>
    </source>
</evidence>
<feature type="region of interest" description="Disordered" evidence="4">
    <location>
        <begin position="191"/>
        <end position="210"/>
    </location>
</feature>
<evidence type="ECO:0000256" key="1">
    <source>
        <dbReference type="ARBA" id="ARBA00006484"/>
    </source>
</evidence>
<evidence type="ECO:0000256" key="2">
    <source>
        <dbReference type="ARBA" id="ARBA00023002"/>
    </source>
</evidence>
<dbReference type="InterPro" id="IPR036291">
    <property type="entry name" value="NAD(P)-bd_dom_sf"/>
</dbReference>
<dbReference type="CDD" id="cd05233">
    <property type="entry name" value="SDR_c"/>
    <property type="match status" value="1"/>
</dbReference>
<gene>
    <name evidence="6" type="ORF">HNQ64_004831</name>
</gene>
<dbReference type="SUPFAM" id="SSF51735">
    <property type="entry name" value="NAD(P)-binding Rossmann-fold domains"/>
    <property type="match status" value="1"/>
</dbReference>
<dbReference type="PANTHER" id="PTHR44196:SF2">
    <property type="entry name" value="SHORT-CHAIN DEHYDROGENASE-RELATED"/>
    <property type="match status" value="1"/>
</dbReference>
<dbReference type="InterPro" id="IPR002347">
    <property type="entry name" value="SDR_fam"/>
</dbReference>
<organism evidence="6 7">
    <name type="scientific">Prosthecobacter dejongeii</name>
    <dbReference type="NCBI Taxonomy" id="48465"/>
    <lineage>
        <taxon>Bacteria</taxon>
        <taxon>Pseudomonadati</taxon>
        <taxon>Verrucomicrobiota</taxon>
        <taxon>Verrucomicrobiia</taxon>
        <taxon>Verrucomicrobiales</taxon>
        <taxon>Verrucomicrobiaceae</taxon>
        <taxon>Prosthecobacter</taxon>
    </lineage>
</organism>
<feature type="compositionally biased region" description="Basic and acidic residues" evidence="4">
    <location>
        <begin position="200"/>
        <end position="209"/>
    </location>
</feature>
<dbReference type="AlphaFoldDB" id="A0A7W7YR32"/>
<evidence type="ECO:0000259" key="5">
    <source>
        <dbReference type="SMART" id="SM00822"/>
    </source>
</evidence>
<evidence type="ECO:0000313" key="7">
    <source>
        <dbReference type="Proteomes" id="UP000534294"/>
    </source>
</evidence>
<dbReference type="RefSeq" id="WP_184213216.1">
    <property type="nucleotide sequence ID" value="NZ_JACHIF010000014.1"/>
</dbReference>
<dbReference type="PANTHER" id="PTHR44196">
    <property type="entry name" value="DEHYDROGENASE/REDUCTASE SDR FAMILY MEMBER 7B"/>
    <property type="match status" value="1"/>
</dbReference>
<comment type="caution">
    <text evidence="6">The sequence shown here is derived from an EMBL/GenBank/DDBJ whole genome shotgun (WGS) entry which is preliminary data.</text>
</comment>
<keyword evidence="7" id="KW-1185">Reference proteome</keyword>
<reference evidence="6 7" key="1">
    <citation type="submission" date="2020-08" db="EMBL/GenBank/DDBJ databases">
        <title>Genomic Encyclopedia of Type Strains, Phase IV (KMG-IV): sequencing the most valuable type-strain genomes for metagenomic binning, comparative biology and taxonomic classification.</title>
        <authorList>
            <person name="Goeker M."/>
        </authorList>
    </citation>
    <scope>NUCLEOTIDE SEQUENCE [LARGE SCALE GENOMIC DNA]</scope>
    <source>
        <strain evidence="6 7">DSM 12251</strain>
    </source>
</reference>
<dbReference type="Proteomes" id="UP000534294">
    <property type="component" value="Unassembled WGS sequence"/>
</dbReference>
<dbReference type="PROSITE" id="PS00061">
    <property type="entry name" value="ADH_SHORT"/>
    <property type="match status" value="1"/>
</dbReference>
<dbReference type="InterPro" id="IPR057326">
    <property type="entry name" value="KR_dom"/>
</dbReference>
<evidence type="ECO:0000256" key="4">
    <source>
        <dbReference type="SAM" id="MobiDB-lite"/>
    </source>
</evidence>
<dbReference type="GO" id="GO:0016020">
    <property type="term" value="C:membrane"/>
    <property type="evidence" value="ECO:0007669"/>
    <property type="project" value="TreeGrafter"/>
</dbReference>
<sequence length="269" mass="28551">MNFHPHHCCALITGASSGLGAEFARQLAPTAQALFLTGRRAEALESVKAQCLALNPSLNIHLCACDIATDEGRGLLLETIRHSTFRPHLWINNAGMGDYGTVATADPAKLRAQIDLNITALVLLTHASLPLLQRPGGIVNVSSLASTLPLPAMAVYAASKAFVTSFSEALAVELAPAHITVTCVCPGPTPTSFSQTARRPQGEDTDRGGQDFLRIPPAQVVSEALAALRAGRACVYPGVGVSLAARLFHHLPRFLLRPLLRQRFAKGTI</sequence>
<comment type="similarity">
    <text evidence="1 3">Belongs to the short-chain dehydrogenases/reductases (SDR) family.</text>
</comment>
<dbReference type="Gene3D" id="3.40.50.720">
    <property type="entry name" value="NAD(P)-binding Rossmann-like Domain"/>
    <property type="match status" value="1"/>
</dbReference>
<dbReference type="PIRSF" id="PIRSF000126">
    <property type="entry name" value="11-beta-HSD1"/>
    <property type="match status" value="1"/>
</dbReference>
<dbReference type="InterPro" id="IPR020904">
    <property type="entry name" value="Sc_DH/Rdtase_CS"/>
</dbReference>
<name>A0A7W7YR32_9BACT</name>
<dbReference type="EMBL" id="JACHIF010000014">
    <property type="protein sequence ID" value="MBB5040545.1"/>
    <property type="molecule type" value="Genomic_DNA"/>
</dbReference>
<dbReference type="SMART" id="SM00822">
    <property type="entry name" value="PKS_KR"/>
    <property type="match status" value="1"/>
</dbReference>
<dbReference type="PRINTS" id="PR00081">
    <property type="entry name" value="GDHRDH"/>
</dbReference>
<protein>
    <recommendedName>
        <fullName evidence="5">Ketoreductase domain-containing protein</fullName>
    </recommendedName>
</protein>
<accession>A0A7W7YR32</accession>
<dbReference type="GO" id="GO:0016491">
    <property type="term" value="F:oxidoreductase activity"/>
    <property type="evidence" value="ECO:0007669"/>
    <property type="project" value="UniProtKB-KW"/>
</dbReference>
<proteinExistence type="inferred from homology"/>
<dbReference type="PRINTS" id="PR00080">
    <property type="entry name" value="SDRFAMILY"/>
</dbReference>
<evidence type="ECO:0000313" key="6">
    <source>
        <dbReference type="EMBL" id="MBB5040545.1"/>
    </source>
</evidence>
<feature type="domain" description="Ketoreductase" evidence="5">
    <location>
        <begin position="8"/>
        <end position="193"/>
    </location>
</feature>